<dbReference type="Pfam" id="PF13385">
    <property type="entry name" value="Laminin_G_3"/>
    <property type="match status" value="1"/>
</dbReference>
<proteinExistence type="predicted"/>
<name>A0A5C6B0B4_9BACT</name>
<dbReference type="InterPro" id="IPR000719">
    <property type="entry name" value="Prot_kinase_dom"/>
</dbReference>
<evidence type="ECO:0000313" key="9">
    <source>
        <dbReference type="Proteomes" id="UP000316213"/>
    </source>
</evidence>
<evidence type="ECO:0000256" key="4">
    <source>
        <dbReference type="ARBA" id="ARBA00022840"/>
    </source>
</evidence>
<evidence type="ECO:0000256" key="6">
    <source>
        <dbReference type="SAM" id="MobiDB-lite"/>
    </source>
</evidence>
<keyword evidence="2 5" id="KW-0547">Nucleotide-binding</keyword>
<dbReference type="GO" id="GO:0004674">
    <property type="term" value="F:protein serine/threonine kinase activity"/>
    <property type="evidence" value="ECO:0007669"/>
    <property type="project" value="UniProtKB-EC"/>
</dbReference>
<comment type="caution">
    <text evidence="8">The sequence shown here is derived from an EMBL/GenBank/DDBJ whole genome shotgun (WGS) entry which is preliminary data.</text>
</comment>
<dbReference type="PROSITE" id="PS00108">
    <property type="entry name" value="PROTEIN_KINASE_ST"/>
    <property type="match status" value="1"/>
</dbReference>
<evidence type="ECO:0000256" key="5">
    <source>
        <dbReference type="PROSITE-ProRule" id="PRU10141"/>
    </source>
</evidence>
<dbReference type="OrthoDB" id="6111975at2"/>
<gene>
    <name evidence="8" type="primary">prkC_4</name>
    <name evidence="8" type="ORF">Pla100_07890</name>
</gene>
<evidence type="ECO:0000256" key="1">
    <source>
        <dbReference type="ARBA" id="ARBA00022679"/>
    </source>
</evidence>
<dbReference type="InterPro" id="IPR013320">
    <property type="entry name" value="ConA-like_dom_sf"/>
</dbReference>
<dbReference type="PROSITE" id="PS00107">
    <property type="entry name" value="PROTEIN_KINASE_ATP"/>
    <property type="match status" value="1"/>
</dbReference>
<evidence type="ECO:0000256" key="3">
    <source>
        <dbReference type="ARBA" id="ARBA00022777"/>
    </source>
</evidence>
<feature type="region of interest" description="Disordered" evidence="6">
    <location>
        <begin position="392"/>
        <end position="411"/>
    </location>
</feature>
<dbReference type="SUPFAM" id="SSF56112">
    <property type="entry name" value="Protein kinase-like (PK-like)"/>
    <property type="match status" value="1"/>
</dbReference>
<dbReference type="EMBL" id="SJPM01000001">
    <property type="protein sequence ID" value="TWU03854.1"/>
    <property type="molecule type" value="Genomic_DNA"/>
</dbReference>
<evidence type="ECO:0000259" key="7">
    <source>
        <dbReference type="PROSITE" id="PS50011"/>
    </source>
</evidence>
<feature type="binding site" evidence="5">
    <location>
        <position position="148"/>
    </location>
    <ligand>
        <name>ATP</name>
        <dbReference type="ChEBI" id="CHEBI:30616"/>
    </ligand>
</feature>
<dbReference type="RefSeq" id="WP_146576287.1">
    <property type="nucleotide sequence ID" value="NZ_SJPM01000001.1"/>
</dbReference>
<accession>A0A5C6B0B4</accession>
<keyword evidence="9" id="KW-1185">Reference proteome</keyword>
<dbReference type="InterPro" id="IPR011009">
    <property type="entry name" value="Kinase-like_dom_sf"/>
</dbReference>
<dbReference type="Pfam" id="PF00069">
    <property type="entry name" value="Pkinase"/>
    <property type="match status" value="1"/>
</dbReference>
<dbReference type="PROSITE" id="PS50011">
    <property type="entry name" value="PROTEIN_KINASE_DOM"/>
    <property type="match status" value="1"/>
</dbReference>
<dbReference type="PANTHER" id="PTHR43289">
    <property type="entry name" value="MITOGEN-ACTIVATED PROTEIN KINASE KINASE KINASE 20-RELATED"/>
    <property type="match status" value="1"/>
</dbReference>
<organism evidence="8 9">
    <name type="scientific">Neorhodopirellula pilleata</name>
    <dbReference type="NCBI Taxonomy" id="2714738"/>
    <lineage>
        <taxon>Bacteria</taxon>
        <taxon>Pseudomonadati</taxon>
        <taxon>Planctomycetota</taxon>
        <taxon>Planctomycetia</taxon>
        <taxon>Pirellulales</taxon>
        <taxon>Pirellulaceae</taxon>
        <taxon>Neorhodopirellula</taxon>
    </lineage>
</organism>
<evidence type="ECO:0000256" key="2">
    <source>
        <dbReference type="ARBA" id="ARBA00022741"/>
    </source>
</evidence>
<dbReference type="CDD" id="cd14014">
    <property type="entry name" value="STKc_PknB_like"/>
    <property type="match status" value="1"/>
</dbReference>
<dbReference type="Gene3D" id="1.10.510.10">
    <property type="entry name" value="Transferase(Phosphotransferase) domain 1"/>
    <property type="match status" value="1"/>
</dbReference>
<dbReference type="SUPFAM" id="SSF49899">
    <property type="entry name" value="Concanavalin A-like lectins/glucanases"/>
    <property type="match status" value="1"/>
</dbReference>
<keyword evidence="1 8" id="KW-0808">Transferase</keyword>
<keyword evidence="3 8" id="KW-0418">Kinase</keyword>
<sequence>MSGAGSTKFGGFDSSTMIWINRRCDEFERLWQQTQHASLRDYLQSIDDEPPLASESFRRELIYLDVFYRTRFGIEIHSKAYQELIPTYDDHQISQLMESAIGMDVSPHEWQAGQRVGDYVIEALIGRGGMGEVYRATHELMGRQVAIKVLRQSIHHDPLARKRFEREVHATAGLSHPHILAALDARQINGVLCLVTQWVEGETLSTIVAQDGPIPVEETLQIGIQIAEALQYAHQSGVIHRDIKPSNLLLDFKGDIKVLDLGLAKLRSELDGVSSSEPLTSSQHMLGTAEFVSPEQARSPDQVDARCDIYSLGCTLFYLLSGKAPYQGDTGLDTVLQHCQAEVPGLVDVVGVESIPIALSDYVRSMMAKAPDERPGTMSEVKEALSQWLEPCDQPTLSSRDPENVRTPNDSVRSRPFQYAGLAVAVVLMLGAVNHFFGFGTDLKATANGLRFDGQASYAEVEGFNIPINTIAIIEAWVTPQPGPSPSNLVNWLGDESLILFLSKDDRWGVAAMHRGRPILEVSAEPVRFGQRQMVAAVRDTDQLQLWIDGERVQTRSLNFEPFPSRLGLYLGGVPEGILPIEQGPRFFSGELHGLRLSMGKGFIPAATAEQLTDTAATIALFRFDENRGQSTRDHTENQWNARLVNVVWVP</sequence>
<dbReference type="PANTHER" id="PTHR43289:SF6">
    <property type="entry name" value="SERINE_THREONINE-PROTEIN KINASE NEKL-3"/>
    <property type="match status" value="1"/>
</dbReference>
<dbReference type="GO" id="GO:0005524">
    <property type="term" value="F:ATP binding"/>
    <property type="evidence" value="ECO:0007669"/>
    <property type="project" value="UniProtKB-UniRule"/>
</dbReference>
<protein>
    <submittedName>
        <fullName evidence="8">Serine/threonine-protein kinase PrkC</fullName>
        <ecNumber evidence="8">2.7.11.1</ecNumber>
    </submittedName>
</protein>
<dbReference type="Proteomes" id="UP000316213">
    <property type="component" value="Unassembled WGS sequence"/>
</dbReference>
<feature type="domain" description="Protein kinase" evidence="7">
    <location>
        <begin position="119"/>
        <end position="389"/>
    </location>
</feature>
<keyword evidence="4 5" id="KW-0067">ATP-binding</keyword>
<dbReference type="EC" id="2.7.11.1" evidence="8"/>
<dbReference type="SMART" id="SM00220">
    <property type="entry name" value="S_TKc"/>
    <property type="match status" value="1"/>
</dbReference>
<evidence type="ECO:0000313" key="8">
    <source>
        <dbReference type="EMBL" id="TWU03854.1"/>
    </source>
</evidence>
<dbReference type="InterPro" id="IPR017441">
    <property type="entry name" value="Protein_kinase_ATP_BS"/>
</dbReference>
<dbReference type="InterPro" id="IPR008271">
    <property type="entry name" value="Ser/Thr_kinase_AS"/>
</dbReference>
<reference evidence="8 9" key="1">
    <citation type="submission" date="2019-02" db="EMBL/GenBank/DDBJ databases">
        <title>Deep-cultivation of Planctomycetes and their phenomic and genomic characterization uncovers novel biology.</title>
        <authorList>
            <person name="Wiegand S."/>
            <person name="Jogler M."/>
            <person name="Boedeker C."/>
            <person name="Pinto D."/>
            <person name="Vollmers J."/>
            <person name="Rivas-Marin E."/>
            <person name="Kohn T."/>
            <person name="Peeters S.H."/>
            <person name="Heuer A."/>
            <person name="Rast P."/>
            <person name="Oberbeckmann S."/>
            <person name="Bunk B."/>
            <person name="Jeske O."/>
            <person name="Meyerdierks A."/>
            <person name="Storesund J.E."/>
            <person name="Kallscheuer N."/>
            <person name="Luecker S."/>
            <person name="Lage O.M."/>
            <person name="Pohl T."/>
            <person name="Merkel B.J."/>
            <person name="Hornburger P."/>
            <person name="Mueller R.-W."/>
            <person name="Bruemmer F."/>
            <person name="Labrenz M."/>
            <person name="Spormann A.M."/>
            <person name="Op Den Camp H."/>
            <person name="Overmann J."/>
            <person name="Amann R."/>
            <person name="Jetten M.S.M."/>
            <person name="Mascher T."/>
            <person name="Medema M.H."/>
            <person name="Devos D.P."/>
            <person name="Kaster A.-K."/>
            <person name="Ovreas L."/>
            <person name="Rohde M."/>
            <person name="Galperin M.Y."/>
            <person name="Jogler C."/>
        </authorList>
    </citation>
    <scope>NUCLEOTIDE SEQUENCE [LARGE SCALE GENOMIC DNA]</scope>
    <source>
        <strain evidence="8 9">Pla100</strain>
    </source>
</reference>
<dbReference type="AlphaFoldDB" id="A0A5C6B0B4"/>
<dbReference type="Gene3D" id="2.60.120.200">
    <property type="match status" value="1"/>
</dbReference>
<dbReference type="Gene3D" id="3.30.200.20">
    <property type="entry name" value="Phosphorylase Kinase, domain 1"/>
    <property type="match status" value="1"/>
</dbReference>